<feature type="binding site" evidence="7">
    <location>
        <position position="176"/>
    </location>
    <ligand>
        <name>substrate</name>
    </ligand>
</feature>
<feature type="binding site" evidence="7">
    <location>
        <position position="71"/>
    </location>
    <ligand>
        <name>substrate</name>
    </ligand>
</feature>
<evidence type="ECO:0000256" key="2">
    <source>
        <dbReference type="ARBA" id="ARBA00022723"/>
    </source>
</evidence>
<evidence type="ECO:0000256" key="7">
    <source>
        <dbReference type="HAMAP-Rule" id="MF_01405"/>
    </source>
</evidence>
<keyword evidence="6 7" id="KW-0546">Nucleotide metabolism</keyword>
<evidence type="ECO:0000256" key="5">
    <source>
        <dbReference type="ARBA" id="ARBA00022842"/>
    </source>
</evidence>
<dbReference type="EC" id="3.6.1.66" evidence="7"/>
<evidence type="ECO:0000313" key="9">
    <source>
        <dbReference type="EMBL" id="MFC0469461.1"/>
    </source>
</evidence>
<dbReference type="EMBL" id="JBHLUX010000005">
    <property type="protein sequence ID" value="MFC0469461.1"/>
    <property type="molecule type" value="Genomic_DNA"/>
</dbReference>
<dbReference type="InterPro" id="IPR029001">
    <property type="entry name" value="ITPase-like_fam"/>
</dbReference>
<sequence length="197" mass="21677">MKELVIATQNKGKIAEFKQILEKKGLIVKSLLDYPDIPDIIEDGTTFSENATKKAETLAKYLNSSVIADDSGLVIDAIDGRPGVYSARYAGETKSDSANIEKVLRELVDVPSEDRTGRFVCVIAVARPNEQTLIFEGSCEGTIATEPRGSNGFGYDPIFYIPELEKTMAQLTSEEKNVRSHRANALKNLFANQADWS</sequence>
<dbReference type="Proteomes" id="UP001589838">
    <property type="component" value="Unassembled WGS sequence"/>
</dbReference>
<name>A0ABV6K827_9BACI</name>
<comment type="caution">
    <text evidence="9">The sequence shown here is derived from an EMBL/GenBank/DDBJ whole genome shotgun (WGS) entry which is preliminary data.</text>
</comment>
<feature type="binding site" evidence="7">
    <location>
        <position position="70"/>
    </location>
    <ligand>
        <name>Mg(2+)</name>
        <dbReference type="ChEBI" id="CHEBI:18420"/>
    </ligand>
</feature>
<dbReference type="SUPFAM" id="SSF52972">
    <property type="entry name" value="ITPase-like"/>
    <property type="match status" value="1"/>
</dbReference>
<comment type="caution">
    <text evidence="7">Lacks conserved residue(s) required for the propagation of feature annotation.</text>
</comment>
<protein>
    <recommendedName>
        <fullName evidence="7">dITP/XTP pyrophosphatase</fullName>
        <ecNumber evidence="7">3.6.1.66</ecNumber>
    </recommendedName>
    <alternativeName>
        <fullName evidence="7">Non-canonical purine NTP pyrophosphatase</fullName>
    </alternativeName>
    <alternativeName>
        <fullName evidence="7">Non-standard purine NTP pyrophosphatase</fullName>
    </alternativeName>
    <alternativeName>
        <fullName evidence="7">Nucleoside-triphosphate diphosphatase</fullName>
    </alternativeName>
    <alternativeName>
        <fullName evidence="7">Nucleoside-triphosphate pyrophosphatase</fullName>
        <shortName evidence="7">NTPase</shortName>
    </alternativeName>
</protein>
<comment type="subunit">
    <text evidence="7">Homodimer.</text>
</comment>
<evidence type="ECO:0000313" key="10">
    <source>
        <dbReference type="Proteomes" id="UP001589838"/>
    </source>
</evidence>
<comment type="similarity">
    <text evidence="1 7 8">Belongs to the HAM1 NTPase family.</text>
</comment>
<proteinExistence type="inferred from homology"/>
<evidence type="ECO:0000256" key="8">
    <source>
        <dbReference type="RuleBase" id="RU003781"/>
    </source>
</evidence>
<dbReference type="Gene3D" id="3.90.950.10">
    <property type="match status" value="1"/>
</dbReference>
<dbReference type="PANTHER" id="PTHR11067">
    <property type="entry name" value="INOSINE TRIPHOSPHATE PYROPHOSPHATASE/HAM1 PROTEIN"/>
    <property type="match status" value="1"/>
</dbReference>
<evidence type="ECO:0000256" key="3">
    <source>
        <dbReference type="ARBA" id="ARBA00022741"/>
    </source>
</evidence>
<dbReference type="Pfam" id="PF01725">
    <property type="entry name" value="Ham1p_like"/>
    <property type="match status" value="1"/>
</dbReference>
<dbReference type="HAMAP" id="MF_01405">
    <property type="entry name" value="Non_canon_purine_NTPase"/>
    <property type="match status" value="1"/>
</dbReference>
<dbReference type="InterPro" id="IPR002637">
    <property type="entry name" value="RdgB/HAM1"/>
</dbReference>
<comment type="catalytic activity">
    <reaction evidence="7">
        <text>ITP + H2O = IMP + diphosphate + H(+)</text>
        <dbReference type="Rhea" id="RHEA:29399"/>
        <dbReference type="ChEBI" id="CHEBI:15377"/>
        <dbReference type="ChEBI" id="CHEBI:15378"/>
        <dbReference type="ChEBI" id="CHEBI:33019"/>
        <dbReference type="ChEBI" id="CHEBI:58053"/>
        <dbReference type="ChEBI" id="CHEBI:61402"/>
        <dbReference type="EC" id="3.6.1.66"/>
    </reaction>
</comment>
<gene>
    <name evidence="9" type="ORF">ACFFHM_02625</name>
</gene>
<dbReference type="PANTHER" id="PTHR11067:SF9">
    <property type="entry name" value="INOSINE TRIPHOSPHATE PYROPHOSPHATASE"/>
    <property type="match status" value="1"/>
</dbReference>
<keyword evidence="10" id="KW-1185">Reference proteome</keyword>
<keyword evidence="4 7" id="KW-0378">Hydrolase</keyword>
<keyword evidence="5 7" id="KW-0460">Magnesium</keyword>
<evidence type="ECO:0000256" key="6">
    <source>
        <dbReference type="ARBA" id="ARBA00023080"/>
    </source>
</evidence>
<reference evidence="9 10" key="1">
    <citation type="submission" date="2024-09" db="EMBL/GenBank/DDBJ databases">
        <authorList>
            <person name="Sun Q."/>
            <person name="Mori K."/>
        </authorList>
    </citation>
    <scope>NUCLEOTIDE SEQUENCE [LARGE SCALE GENOMIC DNA]</scope>
    <source>
        <strain evidence="9 10">NCAIM B.02610</strain>
    </source>
</reference>
<feature type="binding site" evidence="7">
    <location>
        <begin position="153"/>
        <end position="156"/>
    </location>
    <ligand>
        <name>substrate</name>
    </ligand>
</feature>
<evidence type="ECO:0000256" key="4">
    <source>
        <dbReference type="ARBA" id="ARBA00022801"/>
    </source>
</evidence>
<comment type="function">
    <text evidence="7">Pyrophosphatase that catalyzes the hydrolysis of nucleoside triphosphates to their monophosphate derivatives, with a high preference for the non-canonical purine nucleotides XTP (xanthosine triphosphate), dITP (deoxyinosine triphosphate) and ITP. Seems to function as a house-cleaning enzyme that removes non-canonical purine nucleotides from the nucleotide pool, thus preventing their incorporation into DNA/RNA and avoiding chromosomal lesions.</text>
</comment>
<keyword evidence="3 7" id="KW-0547">Nucleotide-binding</keyword>
<comment type="catalytic activity">
    <reaction evidence="7">
        <text>XTP + H2O = XMP + diphosphate + H(+)</text>
        <dbReference type="Rhea" id="RHEA:28610"/>
        <dbReference type="ChEBI" id="CHEBI:15377"/>
        <dbReference type="ChEBI" id="CHEBI:15378"/>
        <dbReference type="ChEBI" id="CHEBI:33019"/>
        <dbReference type="ChEBI" id="CHEBI:57464"/>
        <dbReference type="ChEBI" id="CHEBI:61314"/>
        <dbReference type="EC" id="3.6.1.66"/>
    </reaction>
</comment>
<feature type="binding site" evidence="7">
    <location>
        <begin position="181"/>
        <end position="182"/>
    </location>
    <ligand>
        <name>substrate</name>
    </ligand>
</feature>
<keyword evidence="2 7" id="KW-0479">Metal-binding</keyword>
<feature type="binding site" evidence="7">
    <location>
        <begin position="8"/>
        <end position="13"/>
    </location>
    <ligand>
        <name>substrate</name>
    </ligand>
</feature>
<evidence type="ECO:0000256" key="1">
    <source>
        <dbReference type="ARBA" id="ARBA00008023"/>
    </source>
</evidence>
<dbReference type="CDD" id="cd00515">
    <property type="entry name" value="HAM1"/>
    <property type="match status" value="1"/>
</dbReference>
<dbReference type="GO" id="GO:0036220">
    <property type="term" value="F:ITP diphosphatase activity"/>
    <property type="evidence" value="ECO:0007669"/>
    <property type="project" value="UniProtKB-EC"/>
</dbReference>
<dbReference type="NCBIfam" id="TIGR00042">
    <property type="entry name" value="RdgB/HAM1 family non-canonical purine NTP pyrophosphatase"/>
    <property type="match status" value="1"/>
</dbReference>
<dbReference type="InterPro" id="IPR020922">
    <property type="entry name" value="dITP/XTP_pyrophosphatase"/>
</dbReference>
<dbReference type="RefSeq" id="WP_335959355.1">
    <property type="nucleotide sequence ID" value="NZ_JAXBLX010000005.1"/>
</dbReference>
<comment type="catalytic activity">
    <reaction evidence="7">
        <text>dITP + H2O = dIMP + diphosphate + H(+)</text>
        <dbReference type="Rhea" id="RHEA:28342"/>
        <dbReference type="ChEBI" id="CHEBI:15377"/>
        <dbReference type="ChEBI" id="CHEBI:15378"/>
        <dbReference type="ChEBI" id="CHEBI:33019"/>
        <dbReference type="ChEBI" id="CHEBI:61194"/>
        <dbReference type="ChEBI" id="CHEBI:61382"/>
        <dbReference type="EC" id="3.6.1.66"/>
    </reaction>
</comment>
<comment type="cofactor">
    <cofactor evidence="7">
        <name>Mg(2+)</name>
        <dbReference type="ChEBI" id="CHEBI:18420"/>
    </cofactor>
    <text evidence="7">Binds 1 Mg(2+) ion per subunit.</text>
</comment>
<organism evidence="9 10">
    <name type="scientific">Halalkalibacter kiskunsagensis</name>
    <dbReference type="NCBI Taxonomy" id="1548599"/>
    <lineage>
        <taxon>Bacteria</taxon>
        <taxon>Bacillati</taxon>
        <taxon>Bacillota</taxon>
        <taxon>Bacilli</taxon>
        <taxon>Bacillales</taxon>
        <taxon>Bacillaceae</taxon>
        <taxon>Halalkalibacter</taxon>
    </lineage>
</organism>
<accession>A0ABV6K827</accession>
<dbReference type="NCBIfam" id="NF011397">
    <property type="entry name" value="PRK14822.1"/>
    <property type="match status" value="1"/>
</dbReference>
<feature type="active site" description="Proton acceptor" evidence="7">
    <location>
        <position position="70"/>
    </location>
</feature>